<dbReference type="CDD" id="cd03139">
    <property type="entry name" value="GATase1_PfpI_2"/>
    <property type="match status" value="1"/>
</dbReference>
<dbReference type="InterPro" id="IPR052158">
    <property type="entry name" value="INH-QAR"/>
</dbReference>
<accession>A0A2Z5R2A4</accession>
<protein>
    <submittedName>
        <fullName evidence="2">ThiJ/PfpI family protein</fullName>
    </submittedName>
</protein>
<dbReference type="AlphaFoldDB" id="A0A2Z5R2A4"/>
<dbReference type="RefSeq" id="WP_128088008.1">
    <property type="nucleotide sequence ID" value="NZ_CBDEQU010000083.1"/>
</dbReference>
<sequence>MSGGEKPAVHIYCLLFDGYETLDLMGPVEFLHGVPGARLHYVSHLGGAVRSTQGFSVATEPLGELKPGSVLLIPGGAGTRTLVHDTDFVEALTRWVQQSEYCLSVCTGSALLAATGLLNGLEATTNKRAFDWVRGTNPPVLWQGTARWTHSGKFYTSSGVSAGMDMTLGFIADIAGIDEAQVQAHRCEYLWNQDPSHDPFSASSAPSPQS</sequence>
<dbReference type="InterPro" id="IPR029062">
    <property type="entry name" value="Class_I_gatase-like"/>
</dbReference>
<proteinExistence type="predicted"/>
<dbReference type="Gene3D" id="3.40.50.880">
    <property type="match status" value="1"/>
</dbReference>
<dbReference type="PANTHER" id="PTHR43130:SF15">
    <property type="entry name" value="THIJ_PFPI FAMILY PROTEIN (AFU_ORTHOLOGUE AFUA_5G14240)"/>
    <property type="match status" value="1"/>
</dbReference>
<feature type="domain" description="DJ-1/PfpI" evidence="1">
    <location>
        <begin position="11"/>
        <end position="171"/>
    </location>
</feature>
<dbReference type="SUPFAM" id="SSF52317">
    <property type="entry name" value="Class I glutamine amidotransferase-like"/>
    <property type="match status" value="1"/>
</dbReference>
<evidence type="ECO:0000259" key="1">
    <source>
        <dbReference type="Pfam" id="PF01965"/>
    </source>
</evidence>
<dbReference type="Pfam" id="PF01965">
    <property type="entry name" value="DJ-1_PfpI"/>
    <property type="match status" value="1"/>
</dbReference>
<gene>
    <name evidence="2" type="ORF">RA11412_2423</name>
</gene>
<reference evidence="2 3" key="1">
    <citation type="submission" date="2016-10" db="EMBL/GenBank/DDBJ databases">
        <title>Genome sequence of Rothia aeria strain JCM11412.</title>
        <authorList>
            <person name="Nambu T."/>
        </authorList>
    </citation>
    <scope>NUCLEOTIDE SEQUENCE [LARGE SCALE GENOMIC DNA]</scope>
    <source>
        <strain evidence="2 3">JCM 11412</strain>
    </source>
</reference>
<evidence type="ECO:0000313" key="3">
    <source>
        <dbReference type="Proteomes" id="UP000250241"/>
    </source>
</evidence>
<evidence type="ECO:0000313" key="2">
    <source>
        <dbReference type="EMBL" id="BAV88722.1"/>
    </source>
</evidence>
<name>A0A2Z5R2A4_9MICC</name>
<organism evidence="2 3">
    <name type="scientific">Rothia aeria</name>
    <dbReference type="NCBI Taxonomy" id="172042"/>
    <lineage>
        <taxon>Bacteria</taxon>
        <taxon>Bacillati</taxon>
        <taxon>Actinomycetota</taxon>
        <taxon>Actinomycetes</taxon>
        <taxon>Micrococcales</taxon>
        <taxon>Micrococcaceae</taxon>
        <taxon>Rothia</taxon>
    </lineage>
</organism>
<dbReference type="InterPro" id="IPR002818">
    <property type="entry name" value="DJ-1/PfpI"/>
</dbReference>
<dbReference type="EMBL" id="AP017895">
    <property type="protein sequence ID" value="BAV88722.1"/>
    <property type="molecule type" value="Genomic_DNA"/>
</dbReference>
<dbReference type="GeneID" id="93862552"/>
<dbReference type="Proteomes" id="UP000250241">
    <property type="component" value="Chromosome"/>
</dbReference>
<dbReference type="PANTHER" id="PTHR43130">
    <property type="entry name" value="ARAC-FAMILY TRANSCRIPTIONAL REGULATOR"/>
    <property type="match status" value="1"/>
</dbReference>
<dbReference type="KEGG" id="raj:RA11412_2423"/>
<keyword evidence="3" id="KW-1185">Reference proteome</keyword>